<organism evidence="2 3">
    <name type="scientific">Acinetobacter cumulans</name>
    <dbReference type="NCBI Taxonomy" id="2136182"/>
    <lineage>
        <taxon>Bacteria</taxon>
        <taxon>Pseudomonadati</taxon>
        <taxon>Pseudomonadota</taxon>
        <taxon>Gammaproteobacteria</taxon>
        <taxon>Moraxellales</taxon>
        <taxon>Moraxellaceae</taxon>
        <taxon>Acinetobacter</taxon>
    </lineage>
</organism>
<reference evidence="2 3" key="1">
    <citation type="submission" date="2018-09" db="EMBL/GenBank/DDBJ databases">
        <title>The draft genome of Acinetobacter sp. strains.</title>
        <authorList>
            <person name="Qin J."/>
            <person name="Feng Y."/>
            <person name="Zong Z."/>
        </authorList>
    </citation>
    <scope>NUCLEOTIDE SEQUENCE [LARGE SCALE GENOMIC DNA]</scope>
    <source>
        <strain evidence="2 3">WCHAc060003</strain>
    </source>
</reference>
<accession>A0A498D470</accession>
<evidence type="ECO:0000259" key="1">
    <source>
        <dbReference type="Pfam" id="PF04480"/>
    </source>
</evidence>
<dbReference type="SUPFAM" id="SSF52980">
    <property type="entry name" value="Restriction endonuclease-like"/>
    <property type="match status" value="1"/>
</dbReference>
<comment type="caution">
    <text evidence="2">The sequence shown here is derived from an EMBL/GenBank/DDBJ whole genome shotgun (WGS) entry which is preliminary data.</text>
</comment>
<dbReference type="InterPro" id="IPR047216">
    <property type="entry name" value="Endonuclease_DUF559_bact"/>
</dbReference>
<feature type="domain" description="DUF559" evidence="1">
    <location>
        <begin position="7"/>
        <end position="114"/>
    </location>
</feature>
<dbReference type="Gene3D" id="3.40.960.10">
    <property type="entry name" value="VSR Endonuclease"/>
    <property type="match status" value="1"/>
</dbReference>
<sequence length="120" mass="13926">MKPYNKNLKQVSRDLRNNMTEAEKLLWSRLRNKQILGLQFYRQKPILNYIVDFYCPAANLVVECDGSQHYTDEGLEADRVRDEALAQLGLKVLRFDNGQVLGEIAGVEEAIYHYCFKESP</sequence>
<dbReference type="PANTHER" id="PTHR38590:SF1">
    <property type="entry name" value="BLL0828 PROTEIN"/>
    <property type="match status" value="1"/>
</dbReference>
<evidence type="ECO:0000313" key="3">
    <source>
        <dbReference type="Proteomes" id="UP000267166"/>
    </source>
</evidence>
<keyword evidence="2" id="KW-0255">Endonuclease</keyword>
<keyword evidence="2" id="KW-0540">Nuclease</keyword>
<dbReference type="RefSeq" id="WP_121594043.1">
    <property type="nucleotide sequence ID" value="NZ_RCHD01000004.1"/>
</dbReference>
<proteinExistence type="predicted"/>
<dbReference type="Proteomes" id="UP000267166">
    <property type="component" value="Unassembled WGS sequence"/>
</dbReference>
<dbReference type="CDD" id="cd01038">
    <property type="entry name" value="Endonuclease_DUF559"/>
    <property type="match status" value="1"/>
</dbReference>
<dbReference type="GO" id="GO:0004519">
    <property type="term" value="F:endonuclease activity"/>
    <property type="evidence" value="ECO:0007669"/>
    <property type="project" value="UniProtKB-KW"/>
</dbReference>
<name>A0A498D470_9GAMM</name>
<evidence type="ECO:0000313" key="2">
    <source>
        <dbReference type="EMBL" id="RLL37939.1"/>
    </source>
</evidence>
<protein>
    <submittedName>
        <fullName evidence="2">Endonuclease domain-containing protein</fullName>
    </submittedName>
</protein>
<dbReference type="PANTHER" id="PTHR38590">
    <property type="entry name" value="BLL0828 PROTEIN"/>
    <property type="match status" value="1"/>
</dbReference>
<dbReference type="AlphaFoldDB" id="A0A498D470"/>
<dbReference type="EMBL" id="RCHD01000004">
    <property type="protein sequence ID" value="RLL37939.1"/>
    <property type="molecule type" value="Genomic_DNA"/>
</dbReference>
<keyword evidence="2" id="KW-0378">Hydrolase</keyword>
<gene>
    <name evidence="2" type="ORF">D9K80_02640</name>
</gene>
<dbReference type="InterPro" id="IPR011335">
    <property type="entry name" value="Restrct_endonuc-II-like"/>
</dbReference>
<dbReference type="InterPro" id="IPR007569">
    <property type="entry name" value="DUF559"/>
</dbReference>
<dbReference type="Pfam" id="PF04480">
    <property type="entry name" value="DUF559"/>
    <property type="match status" value="1"/>
</dbReference>